<gene>
    <name evidence="2" type="ORF">QBC41DRAFT_21780</name>
</gene>
<comment type="caution">
    <text evidence="2">The sequence shown here is derived from an EMBL/GenBank/DDBJ whole genome shotgun (WGS) entry which is preliminary data.</text>
</comment>
<feature type="compositionally biased region" description="Low complexity" evidence="1">
    <location>
        <begin position="183"/>
        <end position="196"/>
    </location>
</feature>
<feature type="compositionally biased region" description="Polar residues" evidence="1">
    <location>
        <begin position="102"/>
        <end position="133"/>
    </location>
</feature>
<feature type="region of interest" description="Disordered" evidence="1">
    <location>
        <begin position="1"/>
        <end position="308"/>
    </location>
</feature>
<dbReference type="Proteomes" id="UP001174997">
    <property type="component" value="Unassembled WGS sequence"/>
</dbReference>
<dbReference type="EMBL" id="JAULSY010000124">
    <property type="protein sequence ID" value="KAK0663978.1"/>
    <property type="molecule type" value="Genomic_DNA"/>
</dbReference>
<feature type="compositionally biased region" description="Low complexity" evidence="1">
    <location>
        <begin position="83"/>
        <end position="92"/>
    </location>
</feature>
<feature type="compositionally biased region" description="Polar residues" evidence="1">
    <location>
        <begin position="69"/>
        <end position="82"/>
    </location>
</feature>
<keyword evidence="3" id="KW-1185">Reference proteome</keyword>
<name>A0AA39Z4H5_9PEZI</name>
<evidence type="ECO:0000256" key="1">
    <source>
        <dbReference type="SAM" id="MobiDB-lite"/>
    </source>
</evidence>
<feature type="compositionally biased region" description="Basic residues" evidence="1">
    <location>
        <begin position="172"/>
        <end position="182"/>
    </location>
</feature>
<sequence>MSRRLTSPLGSIGPRLLSQESDDSQASGHGDSSHQDQSTSSGRRRSLLSRSVQPEDVVDEPVLPRGMVQSPSPTSSSVERTMSSARRAASSAERFFGLKPDNPSSDSNVAGTGSLGQSAPSGSSAGTRGTNSRIPAVPQGTRRRRGPTAQQVQRAEAGLGLPVSSIPSLAQRRARWRKRRRNNGASANNEAASSSGGRPGSNDQVSGGEQDDGVGGKSPNDGSPVEPDTDVEGGKRSRSSDEFDESERQSKRRRKKREESKESYVESSLSPSGSEAVEGSESKSDEPQVQQVRRSTRAPVRTAGFYKV</sequence>
<protein>
    <submittedName>
        <fullName evidence="2">Uncharacterized protein</fullName>
    </submittedName>
</protein>
<proteinExistence type="predicted"/>
<evidence type="ECO:0000313" key="3">
    <source>
        <dbReference type="Proteomes" id="UP001174997"/>
    </source>
</evidence>
<organism evidence="2 3">
    <name type="scientific">Cercophora samala</name>
    <dbReference type="NCBI Taxonomy" id="330535"/>
    <lineage>
        <taxon>Eukaryota</taxon>
        <taxon>Fungi</taxon>
        <taxon>Dikarya</taxon>
        <taxon>Ascomycota</taxon>
        <taxon>Pezizomycotina</taxon>
        <taxon>Sordariomycetes</taxon>
        <taxon>Sordariomycetidae</taxon>
        <taxon>Sordariales</taxon>
        <taxon>Lasiosphaeriaceae</taxon>
        <taxon>Cercophora</taxon>
    </lineage>
</organism>
<evidence type="ECO:0000313" key="2">
    <source>
        <dbReference type="EMBL" id="KAK0663978.1"/>
    </source>
</evidence>
<reference evidence="2" key="1">
    <citation type="submission" date="2023-06" db="EMBL/GenBank/DDBJ databases">
        <title>Genome-scale phylogeny and comparative genomics of the fungal order Sordariales.</title>
        <authorList>
            <consortium name="Lawrence Berkeley National Laboratory"/>
            <person name="Hensen N."/>
            <person name="Bonometti L."/>
            <person name="Westerberg I."/>
            <person name="Brannstrom I.O."/>
            <person name="Guillou S."/>
            <person name="Cros-Aarteil S."/>
            <person name="Calhoun S."/>
            <person name="Haridas S."/>
            <person name="Kuo A."/>
            <person name="Mondo S."/>
            <person name="Pangilinan J."/>
            <person name="Riley R."/>
            <person name="Labutti K."/>
            <person name="Andreopoulos B."/>
            <person name="Lipzen A."/>
            <person name="Chen C."/>
            <person name="Yanf M."/>
            <person name="Daum C."/>
            <person name="Ng V."/>
            <person name="Clum A."/>
            <person name="Steindorff A."/>
            <person name="Ohm R."/>
            <person name="Martin F."/>
            <person name="Silar P."/>
            <person name="Natvig D."/>
            <person name="Lalanne C."/>
            <person name="Gautier V."/>
            <person name="Ament-Velasquez S.L."/>
            <person name="Kruys A."/>
            <person name="Hutchinson M.I."/>
            <person name="Powell A.J."/>
            <person name="Barry K."/>
            <person name="Miller A.N."/>
            <person name="Grigoriev I.V."/>
            <person name="Debuchy R."/>
            <person name="Gladieux P."/>
            <person name="Thoren M.H."/>
            <person name="Johannesson H."/>
        </authorList>
    </citation>
    <scope>NUCLEOTIDE SEQUENCE</scope>
    <source>
        <strain evidence="2">CBS 307.81</strain>
    </source>
</reference>
<accession>A0AA39Z4H5</accession>
<feature type="compositionally biased region" description="Low complexity" evidence="1">
    <location>
        <begin position="265"/>
        <end position="275"/>
    </location>
</feature>
<dbReference type="AlphaFoldDB" id="A0AA39Z4H5"/>
<feature type="compositionally biased region" description="Basic and acidic residues" evidence="1">
    <location>
        <begin position="232"/>
        <end position="249"/>
    </location>
</feature>